<evidence type="ECO:0000313" key="2">
    <source>
        <dbReference type="Proteomes" id="UP000628448"/>
    </source>
</evidence>
<reference evidence="1" key="1">
    <citation type="submission" date="2020-11" db="EMBL/GenBank/DDBJ databases">
        <title>Bacterial whole genome sequence for Panacibacter sp. DH6.</title>
        <authorList>
            <person name="Le V."/>
            <person name="Ko S."/>
            <person name="Ahn C.-Y."/>
            <person name="Oh H.-M."/>
        </authorList>
    </citation>
    <scope>NUCLEOTIDE SEQUENCE</scope>
    <source>
        <strain evidence="1">DH6</strain>
    </source>
</reference>
<evidence type="ECO:0000313" key="1">
    <source>
        <dbReference type="EMBL" id="MBG9378620.1"/>
    </source>
</evidence>
<dbReference type="AlphaFoldDB" id="A0A931MDG6"/>
<name>A0A931MDG6_9BACT</name>
<gene>
    <name evidence="1" type="ORF">I5907_20475</name>
</gene>
<dbReference type="RefSeq" id="WP_196992716.1">
    <property type="nucleotide sequence ID" value="NZ_JADWYR010000003.1"/>
</dbReference>
<proteinExistence type="predicted"/>
<dbReference type="Proteomes" id="UP000628448">
    <property type="component" value="Unassembled WGS sequence"/>
</dbReference>
<comment type="caution">
    <text evidence="1">The sequence shown here is derived from an EMBL/GenBank/DDBJ whole genome shotgun (WGS) entry which is preliminary data.</text>
</comment>
<organism evidence="1 2">
    <name type="scientific">Panacibacter microcysteis</name>
    <dbReference type="NCBI Taxonomy" id="2793269"/>
    <lineage>
        <taxon>Bacteria</taxon>
        <taxon>Pseudomonadati</taxon>
        <taxon>Bacteroidota</taxon>
        <taxon>Chitinophagia</taxon>
        <taxon>Chitinophagales</taxon>
        <taxon>Chitinophagaceae</taxon>
        <taxon>Panacibacter</taxon>
    </lineage>
</organism>
<accession>A0A931MDG6</accession>
<protein>
    <submittedName>
        <fullName evidence="1">Uncharacterized protein</fullName>
    </submittedName>
</protein>
<keyword evidence="2" id="KW-1185">Reference proteome</keyword>
<sequence>MRRFLLFLVILSHINTTMFVPCVDEMDEYAKDGTQKDDINSVAEYIYQVVFNHRDKTPEDEDDDQAHYFLLAKSASYNFEQQQWKLVPPVFTSYKKVIYPELDISRLPVTYKDILTPPPDAAV</sequence>
<dbReference type="EMBL" id="JADWYR010000003">
    <property type="protein sequence ID" value="MBG9378620.1"/>
    <property type="molecule type" value="Genomic_DNA"/>
</dbReference>